<protein>
    <submittedName>
        <fullName evidence="3">Fasciclin domain-containing protein</fullName>
    </submittedName>
</protein>
<dbReference type="PROSITE" id="PS51257">
    <property type="entry name" value="PROKAR_LIPOPROTEIN"/>
    <property type="match status" value="1"/>
</dbReference>
<dbReference type="InterPro" id="IPR000782">
    <property type="entry name" value="FAS1_domain"/>
</dbReference>
<feature type="domain" description="FAS1" evidence="2">
    <location>
        <begin position="316"/>
        <end position="448"/>
    </location>
</feature>
<feature type="chain" id="PRO_5045324196" evidence="1">
    <location>
        <begin position="27"/>
        <end position="450"/>
    </location>
</feature>
<name>A0ABS5JVW0_9BACT</name>
<gene>
    <name evidence="3" type="ORF">KEM10_11545</name>
</gene>
<dbReference type="PROSITE" id="PS50213">
    <property type="entry name" value="FAS1"/>
    <property type="match status" value="3"/>
</dbReference>
<dbReference type="RefSeq" id="WP_212216159.1">
    <property type="nucleotide sequence ID" value="NZ_JAGUCO010000007.1"/>
</dbReference>
<evidence type="ECO:0000259" key="2">
    <source>
        <dbReference type="PROSITE" id="PS50213"/>
    </source>
</evidence>
<comment type="caution">
    <text evidence="3">The sequence shown here is derived from an EMBL/GenBank/DDBJ whole genome shotgun (WGS) entry which is preliminary data.</text>
</comment>
<dbReference type="EMBL" id="JAGUCO010000007">
    <property type="protein sequence ID" value="MBS2098915.1"/>
    <property type="molecule type" value="Genomic_DNA"/>
</dbReference>
<feature type="domain" description="FAS1" evidence="2">
    <location>
        <begin position="179"/>
        <end position="314"/>
    </location>
</feature>
<dbReference type="Pfam" id="PF02469">
    <property type="entry name" value="Fasciclin"/>
    <property type="match status" value="3"/>
</dbReference>
<evidence type="ECO:0000313" key="4">
    <source>
        <dbReference type="Proteomes" id="UP000708576"/>
    </source>
</evidence>
<evidence type="ECO:0000256" key="1">
    <source>
        <dbReference type="SAM" id="SignalP"/>
    </source>
</evidence>
<evidence type="ECO:0000313" key="3">
    <source>
        <dbReference type="EMBL" id="MBS2098915.1"/>
    </source>
</evidence>
<keyword evidence="4" id="KW-1185">Reference proteome</keyword>
<dbReference type="SUPFAM" id="SSF82153">
    <property type="entry name" value="FAS1 domain"/>
    <property type="match status" value="3"/>
</dbReference>
<dbReference type="SMART" id="SM00554">
    <property type="entry name" value="FAS1"/>
    <property type="match status" value="3"/>
</dbReference>
<sequence length="450" mass="47618">MKAFKKNYWALALVSALMLVAVSCEEDDDMDMDQNPVETPQSITDIAAANEDFSILVSALQKVGLDDDLSGDGDFTVFAPTNEAFVALLDELQVSGLDDISDDVLTEVLLYHVVSGSKASSMIETGYYNSLSAGPVDGYTLSFYVDMNSTMINTRANIIQTDIEADNGIIHVIDKVMLPMSITDHAIANENFSSLVAAVSKADLASTLDSDGTFTVFAPVNSAFDSFLESNELTFDDLTKETLTPILLYHALGAVVPASMVESGYASTLSTAFDNNLSVKIDVDNGVMLNVSANVVATDVVATNGIIHAIDKVITPKSIVDIALQNSNFSILVDALIKADLVDALSSEGPFTVFAPTNAAFETFLQENGLSSLDDLSKEDLTPVLLAHVVSANAVSTGLSNGTVPTLNSEKSLTINVDNGVSIDGEINVVAADIQGTNGIIHVIDKIIVP</sequence>
<dbReference type="Gene3D" id="2.30.180.10">
    <property type="entry name" value="FAS1 domain"/>
    <property type="match status" value="3"/>
</dbReference>
<dbReference type="InterPro" id="IPR036378">
    <property type="entry name" value="FAS1_dom_sf"/>
</dbReference>
<feature type="signal peptide" evidence="1">
    <location>
        <begin position="1"/>
        <end position="26"/>
    </location>
</feature>
<dbReference type="InterPro" id="IPR050904">
    <property type="entry name" value="Adhesion/Biosynth-related"/>
</dbReference>
<reference evidence="3 4" key="1">
    <citation type="journal article" date="2015" name="Int. J. Syst. Evol. Microbiol.">
        <title>Carboxylicivirga linearis sp. nov., isolated from a sea cucumber culture pond.</title>
        <authorList>
            <person name="Wang F.Q."/>
            <person name="Zhou Y.X."/>
            <person name="Lin X.Z."/>
            <person name="Chen G.J."/>
            <person name="Du Z.J."/>
        </authorList>
    </citation>
    <scope>NUCLEOTIDE SEQUENCE [LARGE SCALE GENOMIC DNA]</scope>
    <source>
        <strain evidence="3 4">FB218</strain>
    </source>
</reference>
<proteinExistence type="predicted"/>
<dbReference type="PANTHER" id="PTHR10900">
    <property type="entry name" value="PERIOSTIN-RELATED"/>
    <property type="match status" value="1"/>
</dbReference>
<dbReference type="PANTHER" id="PTHR10900:SF77">
    <property type="entry name" value="FI19380P1"/>
    <property type="match status" value="1"/>
</dbReference>
<feature type="domain" description="FAS1" evidence="2">
    <location>
        <begin position="40"/>
        <end position="177"/>
    </location>
</feature>
<keyword evidence="1" id="KW-0732">Signal</keyword>
<dbReference type="Proteomes" id="UP000708576">
    <property type="component" value="Unassembled WGS sequence"/>
</dbReference>
<accession>A0ABS5JVW0</accession>
<organism evidence="3 4">
    <name type="scientific">Carboxylicivirga linearis</name>
    <dbReference type="NCBI Taxonomy" id="1628157"/>
    <lineage>
        <taxon>Bacteria</taxon>
        <taxon>Pseudomonadati</taxon>
        <taxon>Bacteroidota</taxon>
        <taxon>Bacteroidia</taxon>
        <taxon>Marinilabiliales</taxon>
        <taxon>Marinilabiliaceae</taxon>
        <taxon>Carboxylicivirga</taxon>
    </lineage>
</organism>